<sequence>MSILNKLLIAAIAFLVIQGILIELIPQYSCIMRGTDYSGVFATLLAVIMMLLNGTFMGTPYFSFAKIGLGVLALGVCFKILHLTGADQILMLAPLIIFLSYGIHVIMKRTKTLVDFLKFATMLGFLIPFPLRFFNVASAWNDALFEIGVAVLLWGTFLVFLIVERKKLWAKRVSPP</sequence>
<dbReference type="Proteomes" id="UP001319080">
    <property type="component" value="Unassembled WGS sequence"/>
</dbReference>
<feature type="transmembrane region" description="Helical" evidence="1">
    <location>
        <begin position="119"/>
        <end position="137"/>
    </location>
</feature>
<feature type="transmembrane region" description="Helical" evidence="1">
    <location>
        <begin position="89"/>
        <end position="107"/>
    </location>
</feature>
<keyword evidence="3" id="KW-1185">Reference proteome</keyword>
<evidence type="ECO:0000256" key="1">
    <source>
        <dbReference type="SAM" id="Phobius"/>
    </source>
</evidence>
<accession>A0AAP2DZD2</accession>
<dbReference type="RefSeq" id="WP_254085966.1">
    <property type="nucleotide sequence ID" value="NZ_JAHESE010000022.1"/>
</dbReference>
<reference evidence="2 3" key="1">
    <citation type="submission" date="2021-05" db="EMBL/GenBank/DDBJ databases">
        <title>A Polyphasic approach of four new species of the genus Ohtaekwangia: Ohtaekwangia histidinii sp. nov., Ohtaekwangia cretensis sp. nov., Ohtaekwangia indiensis sp. nov., Ohtaekwangia reichenbachii sp. nov. from diverse environment.</title>
        <authorList>
            <person name="Octaviana S."/>
        </authorList>
    </citation>
    <scope>NUCLEOTIDE SEQUENCE [LARGE SCALE GENOMIC DNA]</scope>
    <source>
        <strain evidence="2 3">PWU5</strain>
    </source>
</reference>
<protein>
    <submittedName>
        <fullName evidence="2">Uncharacterized protein</fullName>
    </submittedName>
</protein>
<feature type="transmembrane region" description="Helical" evidence="1">
    <location>
        <begin position="37"/>
        <end position="56"/>
    </location>
</feature>
<feature type="transmembrane region" description="Helical" evidence="1">
    <location>
        <begin position="143"/>
        <end position="163"/>
    </location>
</feature>
<gene>
    <name evidence="2" type="ORF">KK062_19255</name>
</gene>
<keyword evidence="1" id="KW-0812">Transmembrane</keyword>
<feature type="transmembrane region" description="Helical" evidence="1">
    <location>
        <begin position="63"/>
        <end position="83"/>
    </location>
</feature>
<dbReference type="AlphaFoldDB" id="A0AAP2DZD2"/>
<keyword evidence="1" id="KW-0472">Membrane</keyword>
<keyword evidence="1" id="KW-1133">Transmembrane helix</keyword>
<feature type="transmembrane region" description="Helical" evidence="1">
    <location>
        <begin position="7"/>
        <end position="25"/>
    </location>
</feature>
<organism evidence="2 3">
    <name type="scientific">Dawidia cretensis</name>
    <dbReference type="NCBI Taxonomy" id="2782350"/>
    <lineage>
        <taxon>Bacteria</taxon>
        <taxon>Pseudomonadati</taxon>
        <taxon>Bacteroidota</taxon>
        <taxon>Cytophagia</taxon>
        <taxon>Cytophagales</taxon>
        <taxon>Chryseotaleaceae</taxon>
        <taxon>Dawidia</taxon>
    </lineage>
</organism>
<proteinExistence type="predicted"/>
<evidence type="ECO:0000313" key="2">
    <source>
        <dbReference type="EMBL" id="MBT1710390.1"/>
    </source>
</evidence>
<comment type="caution">
    <text evidence="2">The sequence shown here is derived from an EMBL/GenBank/DDBJ whole genome shotgun (WGS) entry which is preliminary data.</text>
</comment>
<dbReference type="EMBL" id="JAHESE010000022">
    <property type="protein sequence ID" value="MBT1710390.1"/>
    <property type="molecule type" value="Genomic_DNA"/>
</dbReference>
<evidence type="ECO:0000313" key="3">
    <source>
        <dbReference type="Proteomes" id="UP001319080"/>
    </source>
</evidence>
<name>A0AAP2DZD2_9BACT</name>